<dbReference type="STRING" id="436010.A0A166PII4"/>
<keyword evidence="2" id="KW-1185">Reference proteome</keyword>
<name>A0A166PII4_9AGAM</name>
<dbReference type="Proteomes" id="UP000076532">
    <property type="component" value="Unassembled WGS sequence"/>
</dbReference>
<dbReference type="AlphaFoldDB" id="A0A166PII4"/>
<protein>
    <submittedName>
        <fullName evidence="1">Uncharacterized protein</fullName>
    </submittedName>
</protein>
<accession>A0A166PII4</accession>
<dbReference type="CDD" id="cd11296">
    <property type="entry name" value="O-FucT_like"/>
    <property type="match status" value="1"/>
</dbReference>
<proteinExistence type="predicted"/>
<organism evidence="1 2">
    <name type="scientific">Athelia psychrophila</name>
    <dbReference type="NCBI Taxonomy" id="1759441"/>
    <lineage>
        <taxon>Eukaryota</taxon>
        <taxon>Fungi</taxon>
        <taxon>Dikarya</taxon>
        <taxon>Basidiomycota</taxon>
        <taxon>Agaricomycotina</taxon>
        <taxon>Agaricomycetes</taxon>
        <taxon>Agaricomycetidae</taxon>
        <taxon>Atheliales</taxon>
        <taxon>Atheliaceae</taxon>
        <taxon>Athelia</taxon>
    </lineage>
</organism>
<reference evidence="1 2" key="1">
    <citation type="journal article" date="2016" name="Mol. Biol. Evol.">
        <title>Comparative Genomics of Early-Diverging Mushroom-Forming Fungi Provides Insights into the Origins of Lignocellulose Decay Capabilities.</title>
        <authorList>
            <person name="Nagy L.G."/>
            <person name="Riley R."/>
            <person name="Tritt A."/>
            <person name="Adam C."/>
            <person name="Daum C."/>
            <person name="Floudas D."/>
            <person name="Sun H."/>
            <person name="Yadav J.S."/>
            <person name="Pangilinan J."/>
            <person name="Larsson K.H."/>
            <person name="Matsuura K."/>
            <person name="Barry K."/>
            <person name="Labutti K."/>
            <person name="Kuo R."/>
            <person name="Ohm R.A."/>
            <person name="Bhattacharya S.S."/>
            <person name="Shirouzu T."/>
            <person name="Yoshinaga Y."/>
            <person name="Martin F.M."/>
            <person name="Grigoriev I.V."/>
            <person name="Hibbett D.S."/>
        </authorList>
    </citation>
    <scope>NUCLEOTIDE SEQUENCE [LARGE SCALE GENOMIC DNA]</scope>
    <source>
        <strain evidence="1 2">CBS 109695</strain>
    </source>
</reference>
<evidence type="ECO:0000313" key="2">
    <source>
        <dbReference type="Proteomes" id="UP000076532"/>
    </source>
</evidence>
<dbReference type="Gene3D" id="3.40.50.11350">
    <property type="match status" value="1"/>
</dbReference>
<evidence type="ECO:0000313" key="1">
    <source>
        <dbReference type="EMBL" id="KZP26132.1"/>
    </source>
</evidence>
<dbReference type="OrthoDB" id="3345970at2759"/>
<sequence length="502" mass="56608">MVAQTRGYWARDYSLTLGWNNMRYIIETALLHGALLNRTVILPSFVYARSCEQHSDVCSSYSHQFERPGDWRHLDESERVGWRLPIGVMLDLDLLRSKQPVVTVSEYIQLNGISAEETSDGSWDRKGYHDRTSSKSKGLSLGVIENSVYDPPFVNRVDVLSADMKTRGGWTPGPGKEWGEWADATKTPAGELLESVLVGKTMNWDGARKMLVDSSYVAGDISDDALEVFLNENGWEVVYTYNGAMNMDYVKNVVWPIRDIVPIHTIRSFREDFVQMTEDVVLLAGEIHYERKPGSVRFTTTSGRDFFSRIVLHSVRAPPYVYALVEKLANRIQEKVGGRMWVGAHMRRGDFVNVDWAMEKTFEAHFDRIRNRLSTGRDLLRSLEGGPFEAYAIPEATINPNLTHLHPPYEGDPFYLATDERDPRNLAHLASHGALLPSALLTPEDYRAFGWPLLFTDVLGVVEQALLTHAHYFYAHAMSSFAGGVVNGRAVEGMDARTAIVD</sequence>
<gene>
    <name evidence="1" type="ORF">FIBSPDRAFT_909313</name>
</gene>
<dbReference type="EMBL" id="KV417516">
    <property type="protein sequence ID" value="KZP26132.1"/>
    <property type="molecule type" value="Genomic_DNA"/>
</dbReference>